<organism evidence="1 2">
    <name type="scientific">Roseobacter litoralis (strain ATCC 49566 / DSM 6996 / JCM 21268 / NBRC 15278 / OCh 149)</name>
    <dbReference type="NCBI Taxonomy" id="391595"/>
    <lineage>
        <taxon>Bacteria</taxon>
        <taxon>Pseudomonadati</taxon>
        <taxon>Pseudomonadota</taxon>
        <taxon>Alphaproteobacteria</taxon>
        <taxon>Rhodobacterales</taxon>
        <taxon>Roseobacteraceae</taxon>
        <taxon>Roseobacter</taxon>
    </lineage>
</organism>
<accession>F7ZKP0</accession>
<protein>
    <submittedName>
        <fullName evidence="1">Replication factor A protein 3-like protein</fullName>
    </submittedName>
</protein>
<dbReference type="EMBL" id="CP002623">
    <property type="protein sequence ID" value="AEI92706.1"/>
    <property type="molecule type" value="Genomic_DNA"/>
</dbReference>
<gene>
    <name evidence="1" type="ordered locus">RLO149_c006780</name>
</gene>
<dbReference type="RefSeq" id="WP_013960647.1">
    <property type="nucleotide sequence ID" value="NC_015730.1"/>
</dbReference>
<name>F7ZKP0_ROSLO</name>
<dbReference type="HOGENOM" id="CLU_2095016_0_0_5"/>
<evidence type="ECO:0000313" key="1">
    <source>
        <dbReference type="EMBL" id="AEI92706.1"/>
    </source>
</evidence>
<dbReference type="OrthoDB" id="9906712at2"/>
<reference evidence="1 2" key="1">
    <citation type="journal article" date="2011" name="BMC Genomics">
        <title>Comparative genome analysis and genome-guided physiological analysis of Roseobacter litoralis.</title>
        <authorList>
            <person name="Kalhoefer D."/>
            <person name="Thole S."/>
            <person name="Voget S."/>
            <person name="Lehmann R."/>
            <person name="Liesegang H."/>
            <person name="Wollher A."/>
            <person name="Daniel R."/>
            <person name="Simon M."/>
            <person name="Brinkhoff T."/>
        </authorList>
    </citation>
    <scope>NUCLEOTIDE SEQUENCE [LARGE SCALE GENOMIC DNA]</scope>
    <source>
        <strain evidence="2">ATCC 49566 / DSM 6996 / JCM 21268 / NBRC 15278 / OCh 149</strain>
    </source>
</reference>
<dbReference type="Proteomes" id="UP000001353">
    <property type="component" value="Chromosome"/>
</dbReference>
<dbReference type="KEGG" id="rli:RLO149_c006780"/>
<sequence length="118" mass="12500">MSDAPPIINASDLKRNVGQIVRVAGEYRPDFNPRHRTLVEDANGNLTAAGCIVLLALADGTFVDLFDRPEDEGRTLHGKAVVVTGTLCAPDTNTGDASVAQAATLFHMIRISSIALAE</sequence>
<proteinExistence type="predicted"/>
<dbReference type="STRING" id="391595.RLO149_c006780"/>
<dbReference type="AlphaFoldDB" id="F7ZKP0"/>
<evidence type="ECO:0000313" key="2">
    <source>
        <dbReference type="Proteomes" id="UP000001353"/>
    </source>
</evidence>
<keyword evidence="2" id="KW-1185">Reference proteome</keyword>
<dbReference type="eggNOG" id="ENOG5031A97">
    <property type="taxonomic scope" value="Bacteria"/>
</dbReference>